<feature type="transmembrane region" description="Helical" evidence="1">
    <location>
        <begin position="138"/>
        <end position="155"/>
    </location>
</feature>
<dbReference type="AlphaFoldDB" id="A0A7S3V206"/>
<dbReference type="PANTHER" id="PTHR23524">
    <property type="entry name" value="TRANSPORTER, PUTATIVE (AFU_ORTHOLOGUE AFUA_8G04850)-RELATED"/>
    <property type="match status" value="1"/>
</dbReference>
<protein>
    <submittedName>
        <fullName evidence="2">Uncharacterized protein</fullName>
    </submittedName>
</protein>
<keyword evidence="1" id="KW-0812">Transmembrane</keyword>
<keyword evidence="1" id="KW-1133">Transmembrane helix</keyword>
<evidence type="ECO:0000313" key="2">
    <source>
        <dbReference type="EMBL" id="CAE0446760.1"/>
    </source>
</evidence>
<proteinExistence type="predicted"/>
<dbReference type="EMBL" id="HBIN01021836">
    <property type="protein sequence ID" value="CAE0446760.1"/>
    <property type="molecule type" value="Transcribed_RNA"/>
</dbReference>
<dbReference type="InterPro" id="IPR036259">
    <property type="entry name" value="MFS_trans_sf"/>
</dbReference>
<evidence type="ECO:0000256" key="1">
    <source>
        <dbReference type="SAM" id="Phobius"/>
    </source>
</evidence>
<sequence length="206" mass="23017">MMILMYFGLQRFSSFKSSSQYMKAENENSLLYLIRDGAKAAKDKNIALSYASNFIARGNSLVITLFVSLWVNTYFIEHDECNLKNVSRTNGCSEISASDVQTCPEAFALFSILSGISRISALVASPILGYFGDKHEPILVAACCALFGLISYGLVGPTNSPTDNIAYLLIVQQTILHTCFWHYGVHLKVAWLCLHNFFSQRLYLKI</sequence>
<gene>
    <name evidence="2" type="ORF">ASTO00021_LOCUS16751</name>
</gene>
<feature type="transmembrane region" description="Helical" evidence="1">
    <location>
        <begin position="54"/>
        <end position="76"/>
    </location>
</feature>
<name>A0A7S3V206_9STRA</name>
<accession>A0A7S3V206</accession>
<dbReference type="PANTHER" id="PTHR23524:SF1">
    <property type="entry name" value="MRH DOMAIN-CONTAINING PROTEIN-RELATED"/>
    <property type="match status" value="1"/>
</dbReference>
<keyword evidence="1" id="KW-0472">Membrane</keyword>
<dbReference type="SUPFAM" id="SSF103473">
    <property type="entry name" value="MFS general substrate transporter"/>
    <property type="match status" value="1"/>
</dbReference>
<organism evidence="2">
    <name type="scientific">Aplanochytrium stocchinoi</name>
    <dbReference type="NCBI Taxonomy" id="215587"/>
    <lineage>
        <taxon>Eukaryota</taxon>
        <taxon>Sar</taxon>
        <taxon>Stramenopiles</taxon>
        <taxon>Bigyra</taxon>
        <taxon>Labyrinthulomycetes</taxon>
        <taxon>Thraustochytrida</taxon>
        <taxon>Thraustochytriidae</taxon>
        <taxon>Aplanochytrium</taxon>
    </lineage>
</organism>
<reference evidence="2" key="1">
    <citation type="submission" date="2021-01" db="EMBL/GenBank/DDBJ databases">
        <authorList>
            <person name="Corre E."/>
            <person name="Pelletier E."/>
            <person name="Niang G."/>
            <person name="Scheremetjew M."/>
            <person name="Finn R."/>
            <person name="Kale V."/>
            <person name="Holt S."/>
            <person name="Cochrane G."/>
            <person name="Meng A."/>
            <person name="Brown T."/>
            <person name="Cohen L."/>
        </authorList>
    </citation>
    <scope>NUCLEOTIDE SEQUENCE</scope>
    <source>
        <strain evidence="2">GSBS06</strain>
    </source>
</reference>
<feature type="transmembrane region" description="Helical" evidence="1">
    <location>
        <begin position="175"/>
        <end position="198"/>
    </location>
</feature>
<feature type="transmembrane region" description="Helical" evidence="1">
    <location>
        <begin position="106"/>
        <end position="131"/>
    </location>
</feature>